<protein>
    <recommendedName>
        <fullName evidence="13">Cytochrome P450</fullName>
    </recommendedName>
</protein>
<evidence type="ECO:0000256" key="2">
    <source>
        <dbReference type="ARBA" id="ARBA00010617"/>
    </source>
</evidence>
<evidence type="ECO:0000313" key="12">
    <source>
        <dbReference type="Proteomes" id="UP001216150"/>
    </source>
</evidence>
<dbReference type="InterPro" id="IPR017972">
    <property type="entry name" value="Cyt_P450_CS"/>
</dbReference>
<dbReference type="Proteomes" id="UP001216150">
    <property type="component" value="Unassembled WGS sequence"/>
</dbReference>
<keyword evidence="5 9" id="KW-0560">Oxidoreductase</keyword>
<dbReference type="PRINTS" id="PR00463">
    <property type="entry name" value="EP450I"/>
</dbReference>
<feature type="binding site" description="axial binding residue" evidence="8">
    <location>
        <position position="446"/>
    </location>
    <ligand>
        <name>heme</name>
        <dbReference type="ChEBI" id="CHEBI:30413"/>
    </ligand>
    <ligandPart>
        <name>Fe</name>
        <dbReference type="ChEBI" id="CHEBI:18248"/>
    </ligandPart>
</feature>
<evidence type="ECO:0000256" key="6">
    <source>
        <dbReference type="ARBA" id="ARBA00023004"/>
    </source>
</evidence>
<dbReference type="GO" id="GO:0004497">
    <property type="term" value="F:monooxygenase activity"/>
    <property type="evidence" value="ECO:0007669"/>
    <property type="project" value="UniProtKB-KW"/>
</dbReference>
<dbReference type="FunFam" id="1.10.630.10:FF:000050">
    <property type="entry name" value="Cytochrome P450 monooxygenase"/>
    <property type="match status" value="1"/>
</dbReference>
<dbReference type="PRINTS" id="PR00385">
    <property type="entry name" value="P450"/>
</dbReference>
<dbReference type="PANTHER" id="PTHR24305:SF190">
    <property type="entry name" value="P450, PUTATIVE (EUROFUNG)-RELATED"/>
    <property type="match status" value="1"/>
</dbReference>
<dbReference type="Pfam" id="PF00067">
    <property type="entry name" value="p450"/>
    <property type="match status" value="1"/>
</dbReference>
<evidence type="ECO:0000256" key="3">
    <source>
        <dbReference type="ARBA" id="ARBA00022617"/>
    </source>
</evidence>
<organism evidence="11 12">
    <name type="scientific">Penicillium hetheringtonii</name>
    <dbReference type="NCBI Taxonomy" id="911720"/>
    <lineage>
        <taxon>Eukaryota</taxon>
        <taxon>Fungi</taxon>
        <taxon>Dikarya</taxon>
        <taxon>Ascomycota</taxon>
        <taxon>Pezizomycotina</taxon>
        <taxon>Eurotiomycetes</taxon>
        <taxon>Eurotiomycetidae</taxon>
        <taxon>Eurotiales</taxon>
        <taxon>Aspergillaceae</taxon>
        <taxon>Penicillium</taxon>
    </lineage>
</organism>
<keyword evidence="7 9" id="KW-0503">Monooxygenase</keyword>
<dbReference type="InterPro" id="IPR002401">
    <property type="entry name" value="Cyt_P450_E_grp-I"/>
</dbReference>
<reference evidence="11 12" key="1">
    <citation type="journal article" date="2023" name="IMA Fungus">
        <title>Comparative genomic study of the Penicillium genus elucidates a diverse pangenome and 15 lateral gene transfer events.</title>
        <authorList>
            <person name="Petersen C."/>
            <person name="Sorensen T."/>
            <person name="Nielsen M.R."/>
            <person name="Sondergaard T.E."/>
            <person name="Sorensen J.L."/>
            <person name="Fitzpatrick D.A."/>
            <person name="Frisvad J.C."/>
            <person name="Nielsen K.L."/>
        </authorList>
    </citation>
    <scope>NUCLEOTIDE SEQUENCE [LARGE SCALE GENOMIC DNA]</scope>
    <source>
        <strain evidence="11 12">IBT 29057</strain>
    </source>
</reference>
<name>A0AAD6DFT8_9EURO</name>
<feature type="transmembrane region" description="Helical" evidence="10">
    <location>
        <begin position="6"/>
        <end position="28"/>
    </location>
</feature>
<keyword evidence="12" id="KW-1185">Reference proteome</keyword>
<evidence type="ECO:0000256" key="7">
    <source>
        <dbReference type="ARBA" id="ARBA00023033"/>
    </source>
</evidence>
<dbReference type="SUPFAM" id="SSF48264">
    <property type="entry name" value="Cytochrome P450"/>
    <property type="match status" value="1"/>
</dbReference>
<evidence type="ECO:0000256" key="9">
    <source>
        <dbReference type="RuleBase" id="RU000461"/>
    </source>
</evidence>
<accession>A0AAD6DFT8</accession>
<keyword evidence="3 8" id="KW-0349">Heme</keyword>
<keyword evidence="6 8" id="KW-0408">Iron</keyword>
<keyword evidence="10" id="KW-0812">Transmembrane</keyword>
<evidence type="ECO:0000256" key="5">
    <source>
        <dbReference type="ARBA" id="ARBA00023002"/>
    </source>
</evidence>
<sequence>MALFSYLGTSAYAPVACIGVLIVTHIWFSRGSGSSNIPGPWLAKYTKLWYLWQMYKGDFHHTNVKLHRKYGKIVQIAPEYYSVDDATAIKHIYGHGSQLVKGTWYKSWNFNPDPEVTNLFSERFPAHHSVMRRKVASLYSMTSLVSYEPYVDNCVDLLNAQFTRFAESGSDTDLAHWLQCYAFDVIGEITFGERFGFLDEGRDISHLMKTLDATLGYASYIGLYTWLRPIVDPIAAFVTKELYYVQEFADRRVLATRQTKMDVDENGPVYMAKKLIKAQMDGNKQITSHDIAATTGANVGAGSDTTGLSLSATLFYLYQHPHCLQKVREEIEQAGFVVEGKFTFQELQSLPYLQAVIKEALRLHPGTGYPMWRIVPTGGLTICGQVLPEGSNVGMNSWVAHRDKTIYGDDADEYKPERWLQVDADVEHTKAMEQSFMPFGYGARTCIGKNISLLEMNKLIPVLVKNFDIEFMSKGGAVDSRKSLAGRNRWFVKPEYLYAKITKRV</sequence>
<dbReference type="CDD" id="cd11060">
    <property type="entry name" value="CYP57A1-like"/>
    <property type="match status" value="1"/>
</dbReference>
<keyword evidence="10" id="KW-1133">Transmembrane helix</keyword>
<keyword evidence="10" id="KW-0472">Membrane</keyword>
<dbReference type="GO" id="GO:0005506">
    <property type="term" value="F:iron ion binding"/>
    <property type="evidence" value="ECO:0007669"/>
    <property type="project" value="InterPro"/>
</dbReference>
<evidence type="ECO:0000256" key="8">
    <source>
        <dbReference type="PIRSR" id="PIRSR602401-1"/>
    </source>
</evidence>
<gene>
    <name evidence="11" type="ORF">N7450_008270</name>
</gene>
<dbReference type="InterPro" id="IPR036396">
    <property type="entry name" value="Cyt_P450_sf"/>
</dbReference>
<dbReference type="AlphaFoldDB" id="A0AAD6DFT8"/>
<comment type="cofactor">
    <cofactor evidence="1 8">
        <name>heme</name>
        <dbReference type="ChEBI" id="CHEBI:30413"/>
    </cofactor>
</comment>
<dbReference type="EMBL" id="JAQJAC010000007">
    <property type="protein sequence ID" value="KAJ5579403.1"/>
    <property type="molecule type" value="Genomic_DNA"/>
</dbReference>
<dbReference type="PROSITE" id="PS00086">
    <property type="entry name" value="CYTOCHROME_P450"/>
    <property type="match status" value="1"/>
</dbReference>
<comment type="caution">
    <text evidence="11">The sequence shown here is derived from an EMBL/GenBank/DDBJ whole genome shotgun (WGS) entry which is preliminary data.</text>
</comment>
<dbReference type="InterPro" id="IPR001128">
    <property type="entry name" value="Cyt_P450"/>
</dbReference>
<proteinExistence type="inferred from homology"/>
<dbReference type="PANTHER" id="PTHR24305">
    <property type="entry name" value="CYTOCHROME P450"/>
    <property type="match status" value="1"/>
</dbReference>
<evidence type="ECO:0008006" key="13">
    <source>
        <dbReference type="Google" id="ProtNLM"/>
    </source>
</evidence>
<evidence type="ECO:0000256" key="10">
    <source>
        <dbReference type="SAM" id="Phobius"/>
    </source>
</evidence>
<keyword evidence="4 8" id="KW-0479">Metal-binding</keyword>
<evidence type="ECO:0000313" key="11">
    <source>
        <dbReference type="EMBL" id="KAJ5579403.1"/>
    </source>
</evidence>
<dbReference type="InterPro" id="IPR050121">
    <property type="entry name" value="Cytochrome_P450_monoxygenase"/>
</dbReference>
<dbReference type="GO" id="GO:0043386">
    <property type="term" value="P:mycotoxin biosynthetic process"/>
    <property type="evidence" value="ECO:0007669"/>
    <property type="project" value="UniProtKB-ARBA"/>
</dbReference>
<comment type="similarity">
    <text evidence="2 9">Belongs to the cytochrome P450 family.</text>
</comment>
<evidence type="ECO:0000256" key="4">
    <source>
        <dbReference type="ARBA" id="ARBA00022723"/>
    </source>
</evidence>
<evidence type="ECO:0000256" key="1">
    <source>
        <dbReference type="ARBA" id="ARBA00001971"/>
    </source>
</evidence>
<dbReference type="GO" id="GO:0020037">
    <property type="term" value="F:heme binding"/>
    <property type="evidence" value="ECO:0007669"/>
    <property type="project" value="InterPro"/>
</dbReference>
<dbReference type="Gene3D" id="1.10.630.10">
    <property type="entry name" value="Cytochrome P450"/>
    <property type="match status" value="1"/>
</dbReference>
<dbReference type="GO" id="GO:0016705">
    <property type="term" value="F:oxidoreductase activity, acting on paired donors, with incorporation or reduction of molecular oxygen"/>
    <property type="evidence" value="ECO:0007669"/>
    <property type="project" value="InterPro"/>
</dbReference>